<sequence length="120" mass="13873">MLDKLKEILEAMDSNLYYGQVAKAPEKWNYTTFNRSTISKAGKSKMDFCEYYEVHIVRENYVPEGYVYELIKRVLAGTRLRLADKDIEFEYFLKGNTDLSVEVATITFSLPAKGCEVYGE</sequence>
<dbReference type="RefSeq" id="WP_227082206.1">
    <property type="nucleotide sequence ID" value="NZ_JBBMEK010000014.1"/>
</dbReference>
<proteinExistence type="predicted"/>
<keyword evidence="2" id="KW-1185">Reference proteome</keyword>
<reference evidence="1 2" key="1">
    <citation type="submission" date="2024-03" db="EMBL/GenBank/DDBJ databases">
        <title>Human intestinal bacterial collection.</title>
        <authorList>
            <person name="Pauvert C."/>
            <person name="Hitch T.C.A."/>
            <person name="Clavel T."/>
        </authorList>
    </citation>
    <scope>NUCLEOTIDE SEQUENCE [LARGE SCALE GENOMIC DNA]</scope>
    <source>
        <strain evidence="1 2">CLA-AA-H190</strain>
    </source>
</reference>
<gene>
    <name evidence="1" type="ORF">WMO25_02125</name>
</gene>
<protein>
    <submittedName>
        <fullName evidence="1">Uncharacterized protein</fullName>
    </submittedName>
</protein>
<organism evidence="1 2">
    <name type="scientific">Coprococcus intestinihominis</name>
    <dbReference type="NCBI Taxonomy" id="3133154"/>
    <lineage>
        <taxon>Bacteria</taxon>
        <taxon>Bacillati</taxon>
        <taxon>Bacillota</taxon>
        <taxon>Clostridia</taxon>
        <taxon>Lachnospirales</taxon>
        <taxon>Lachnospiraceae</taxon>
        <taxon>Coprococcus</taxon>
    </lineage>
</organism>
<accession>A0ABV1B181</accession>
<evidence type="ECO:0000313" key="2">
    <source>
        <dbReference type="Proteomes" id="UP001469749"/>
    </source>
</evidence>
<name>A0ABV1B181_9FIRM</name>
<dbReference type="Proteomes" id="UP001469749">
    <property type="component" value="Unassembled WGS sequence"/>
</dbReference>
<evidence type="ECO:0000313" key="1">
    <source>
        <dbReference type="EMBL" id="MEQ2363892.1"/>
    </source>
</evidence>
<dbReference type="EMBL" id="JBBMEK010000014">
    <property type="protein sequence ID" value="MEQ2363892.1"/>
    <property type="molecule type" value="Genomic_DNA"/>
</dbReference>
<comment type="caution">
    <text evidence="1">The sequence shown here is derived from an EMBL/GenBank/DDBJ whole genome shotgun (WGS) entry which is preliminary data.</text>
</comment>